<keyword evidence="1" id="KW-0547">Nucleotide-binding</keyword>
<dbReference type="InterPro" id="IPR003439">
    <property type="entry name" value="ABC_transporter-like_ATP-bd"/>
</dbReference>
<accession>A0A6J6GZ34</accession>
<evidence type="ECO:0000256" key="1">
    <source>
        <dbReference type="ARBA" id="ARBA00022741"/>
    </source>
</evidence>
<evidence type="ECO:0000256" key="2">
    <source>
        <dbReference type="ARBA" id="ARBA00022840"/>
    </source>
</evidence>
<dbReference type="GO" id="GO:0005524">
    <property type="term" value="F:ATP binding"/>
    <property type="evidence" value="ECO:0007669"/>
    <property type="project" value="UniProtKB-KW"/>
</dbReference>
<organism evidence="4">
    <name type="scientific">freshwater metagenome</name>
    <dbReference type="NCBI Taxonomy" id="449393"/>
    <lineage>
        <taxon>unclassified sequences</taxon>
        <taxon>metagenomes</taxon>
        <taxon>ecological metagenomes</taxon>
    </lineage>
</organism>
<dbReference type="PANTHER" id="PTHR43790:SF4">
    <property type="entry name" value="GUANOSINE IMPORT ATP-BINDING PROTEIN NUPO"/>
    <property type="match status" value="1"/>
</dbReference>
<dbReference type="CDD" id="cd03216">
    <property type="entry name" value="ABC_Carb_Monos_I"/>
    <property type="match status" value="1"/>
</dbReference>
<dbReference type="InterPro" id="IPR050107">
    <property type="entry name" value="ABC_carbohydrate_import_ATPase"/>
</dbReference>
<protein>
    <submittedName>
        <fullName evidence="4">Unannotated protein</fullName>
    </submittedName>
</protein>
<gene>
    <name evidence="4" type="ORF">UFOPK1827_00976</name>
</gene>
<feature type="domain" description="ABC transporter" evidence="3">
    <location>
        <begin position="9"/>
        <end position="245"/>
    </location>
</feature>
<proteinExistence type="predicted"/>
<dbReference type="EMBL" id="CAEZUO010000039">
    <property type="protein sequence ID" value="CAB4606186.1"/>
    <property type="molecule type" value="Genomic_DNA"/>
</dbReference>
<evidence type="ECO:0000259" key="3">
    <source>
        <dbReference type="PROSITE" id="PS50893"/>
    </source>
</evidence>
<dbReference type="CDD" id="cd03215">
    <property type="entry name" value="ABC_Carb_Monos_II"/>
    <property type="match status" value="1"/>
</dbReference>
<dbReference type="GO" id="GO:0016887">
    <property type="term" value="F:ATP hydrolysis activity"/>
    <property type="evidence" value="ECO:0007669"/>
    <property type="project" value="InterPro"/>
</dbReference>
<sequence>MEAATAPAVAAFHVTKMFPGVVANEDVTFDVRVGEVHALLGENGAGKTTLSNILTGLYRPDSGWIEVLGETANFQSPRDAISAGIGMVHQHFRLIPSFTVAENIALGSAHDPIGGRFDVAAIEERIVALSESFDLPVDPRAKIWQLSVGEQQRVEILKVLYRDARVLIMDEPTAVLTPIESEALASTLQSMARNGRSVVFISHKLGEVASIADRVTVLRHGRSIETVTENDVNALASLMVGRTVESVTRSPESSSQFVTETGPIVLEISDLRATSDRGLKALDGVSLQVRAGEIVGVAGVAGNGQRELVEILAGLRRSSSGSVQVDGESLENGSTRHPIRLGVSYVPQDRMGTGLAPDLTIAENMALKKYRRPPVARPPFLRQSVIDAEARELMEQFDVRAPSETTPTRRLSGGNVQKVLLAREMSGDPKVLVIASPSQGLDVGAVAIVHQLLLDAAETGVGILLVSEDLDEVLALSHRVAVMYEGRVLDVVDRVDADVQRIGLLMGGQLEDSA</sequence>
<name>A0A6J6GZ34_9ZZZZ</name>
<evidence type="ECO:0000313" key="4">
    <source>
        <dbReference type="EMBL" id="CAB4606186.1"/>
    </source>
</evidence>
<keyword evidence="2" id="KW-0067">ATP-binding</keyword>
<dbReference type="Gene3D" id="3.40.50.300">
    <property type="entry name" value="P-loop containing nucleotide triphosphate hydrolases"/>
    <property type="match status" value="2"/>
</dbReference>
<dbReference type="InterPro" id="IPR003593">
    <property type="entry name" value="AAA+_ATPase"/>
</dbReference>
<dbReference type="SMART" id="SM00382">
    <property type="entry name" value="AAA"/>
    <property type="match status" value="1"/>
</dbReference>
<dbReference type="PROSITE" id="PS00211">
    <property type="entry name" value="ABC_TRANSPORTER_1"/>
    <property type="match status" value="1"/>
</dbReference>
<reference evidence="4" key="1">
    <citation type="submission" date="2020-05" db="EMBL/GenBank/DDBJ databases">
        <authorList>
            <person name="Chiriac C."/>
            <person name="Salcher M."/>
            <person name="Ghai R."/>
            <person name="Kavagutti S V."/>
        </authorList>
    </citation>
    <scope>NUCLEOTIDE SEQUENCE</scope>
</reference>
<dbReference type="PANTHER" id="PTHR43790">
    <property type="entry name" value="CARBOHYDRATE TRANSPORT ATP-BINDING PROTEIN MG119-RELATED"/>
    <property type="match status" value="1"/>
</dbReference>
<dbReference type="InterPro" id="IPR027417">
    <property type="entry name" value="P-loop_NTPase"/>
</dbReference>
<dbReference type="AlphaFoldDB" id="A0A6J6GZ34"/>
<dbReference type="InterPro" id="IPR017871">
    <property type="entry name" value="ABC_transporter-like_CS"/>
</dbReference>
<dbReference type="Pfam" id="PF00005">
    <property type="entry name" value="ABC_tran"/>
    <property type="match status" value="2"/>
</dbReference>
<feature type="domain" description="ABC transporter" evidence="3">
    <location>
        <begin position="266"/>
        <end position="510"/>
    </location>
</feature>
<dbReference type="PROSITE" id="PS50893">
    <property type="entry name" value="ABC_TRANSPORTER_2"/>
    <property type="match status" value="2"/>
</dbReference>
<dbReference type="SUPFAM" id="SSF52540">
    <property type="entry name" value="P-loop containing nucleoside triphosphate hydrolases"/>
    <property type="match status" value="2"/>
</dbReference>